<keyword evidence="1" id="KW-0732">Signal</keyword>
<dbReference type="Proteomes" id="UP000014074">
    <property type="component" value="Unassembled WGS sequence"/>
</dbReference>
<feature type="signal peptide" evidence="1">
    <location>
        <begin position="1"/>
        <end position="18"/>
    </location>
</feature>
<accession>R8B9X0</accession>
<feature type="chain" id="PRO_5004462590" evidence="1">
    <location>
        <begin position="19"/>
        <end position="120"/>
    </location>
</feature>
<evidence type="ECO:0000256" key="1">
    <source>
        <dbReference type="SAM" id="SignalP"/>
    </source>
</evidence>
<evidence type="ECO:0000313" key="2">
    <source>
        <dbReference type="EMBL" id="EON96076.1"/>
    </source>
</evidence>
<proteinExistence type="predicted"/>
<evidence type="ECO:0000313" key="3">
    <source>
        <dbReference type="Proteomes" id="UP000014074"/>
    </source>
</evidence>
<dbReference type="KEGG" id="tmn:UCRPA7_8428"/>
<reference evidence="3" key="1">
    <citation type="journal article" date="2013" name="Genome Announc.">
        <title>Draft genome sequence of the ascomycete Phaeoacremonium aleophilum strain UCR-PA7, a causal agent of the esca disease complex in grapevines.</title>
        <authorList>
            <person name="Blanco-Ulate B."/>
            <person name="Rolshausen P."/>
            <person name="Cantu D."/>
        </authorList>
    </citation>
    <scope>NUCLEOTIDE SEQUENCE [LARGE SCALE GENOMIC DNA]</scope>
    <source>
        <strain evidence="3">UCR-PA7</strain>
    </source>
</reference>
<name>R8B9X0_PHAM7</name>
<gene>
    <name evidence="2" type="ORF">UCRPA7_8428</name>
</gene>
<dbReference type="EMBL" id="KB933362">
    <property type="protein sequence ID" value="EON96076.1"/>
    <property type="molecule type" value="Genomic_DNA"/>
</dbReference>
<protein>
    <submittedName>
        <fullName evidence="2">Uncharacterized protein</fullName>
    </submittedName>
</protein>
<dbReference type="AlphaFoldDB" id="R8B9X0"/>
<dbReference type="GeneID" id="19329277"/>
<dbReference type="RefSeq" id="XP_007919132.1">
    <property type="nucleotide sequence ID" value="XM_007920941.1"/>
</dbReference>
<sequence>MKARHLFLPAVLVGLAVSATIPTKQRGFFGDLLQGVENIGNEIGDAFDQLSDTVEDSVHIVTDAAGNIISEYEDISGAVVYGCTVVSCLDVLGTAGIDCAIAVLKKVDLIADFVYIKSIS</sequence>
<keyword evidence="3" id="KW-1185">Reference proteome</keyword>
<dbReference type="HOGENOM" id="CLU_2051295_0_0_1"/>
<organism evidence="2 3">
    <name type="scientific">Phaeoacremonium minimum (strain UCR-PA7)</name>
    <name type="common">Esca disease fungus</name>
    <name type="synonym">Togninia minima</name>
    <dbReference type="NCBI Taxonomy" id="1286976"/>
    <lineage>
        <taxon>Eukaryota</taxon>
        <taxon>Fungi</taxon>
        <taxon>Dikarya</taxon>
        <taxon>Ascomycota</taxon>
        <taxon>Pezizomycotina</taxon>
        <taxon>Sordariomycetes</taxon>
        <taxon>Sordariomycetidae</taxon>
        <taxon>Togniniales</taxon>
        <taxon>Togniniaceae</taxon>
        <taxon>Phaeoacremonium</taxon>
    </lineage>
</organism>